<evidence type="ECO:0000256" key="3">
    <source>
        <dbReference type="ARBA" id="ARBA00004857"/>
    </source>
</evidence>
<dbReference type="UniPathway" id="UPA00115">
    <property type="reaction ID" value="UER00414"/>
</dbReference>
<dbReference type="GO" id="GO:0005975">
    <property type="term" value="P:carbohydrate metabolic process"/>
    <property type="evidence" value="ECO:0007669"/>
    <property type="project" value="InterPro"/>
</dbReference>
<keyword evidence="12" id="KW-0175">Coiled coil</keyword>
<dbReference type="AlphaFoldDB" id="A0A4V2PGS9"/>
<dbReference type="NCBIfam" id="NF002881">
    <property type="entry name" value="PRK03343.1"/>
    <property type="match status" value="1"/>
</dbReference>
<evidence type="ECO:0000256" key="2">
    <source>
        <dbReference type="ARBA" id="ARBA00004496"/>
    </source>
</evidence>
<dbReference type="InterPro" id="IPR004732">
    <property type="entry name" value="Transaldolase_2"/>
</dbReference>
<keyword evidence="9 11" id="KW-0704">Schiff base</keyword>
<dbReference type="PANTHER" id="PTHR10683:SF31">
    <property type="entry name" value="TRANSALDOLASE"/>
    <property type="match status" value="1"/>
</dbReference>
<gene>
    <name evidence="11" type="primary">tal</name>
    <name evidence="13" type="ORF">DFR30_1265</name>
</gene>
<dbReference type="GO" id="GO:0004801">
    <property type="term" value="F:transaldolase activity"/>
    <property type="evidence" value="ECO:0007669"/>
    <property type="project" value="UniProtKB-UniRule"/>
</dbReference>
<evidence type="ECO:0000256" key="4">
    <source>
        <dbReference type="ARBA" id="ARBA00008426"/>
    </source>
</evidence>
<evidence type="ECO:0000313" key="13">
    <source>
        <dbReference type="EMBL" id="TCK18006.1"/>
    </source>
</evidence>
<dbReference type="EC" id="2.2.1.2" evidence="5 11"/>
<evidence type="ECO:0000256" key="6">
    <source>
        <dbReference type="ARBA" id="ARBA00022490"/>
    </source>
</evidence>
<evidence type="ECO:0000256" key="9">
    <source>
        <dbReference type="ARBA" id="ARBA00023270"/>
    </source>
</evidence>
<evidence type="ECO:0000256" key="11">
    <source>
        <dbReference type="HAMAP-Rule" id="MF_00493"/>
    </source>
</evidence>
<dbReference type="PIRSF" id="PIRSF036915">
    <property type="entry name" value="Trnald_Bac_Plnt"/>
    <property type="match status" value="1"/>
</dbReference>
<comment type="function">
    <text evidence="1 11">Transaldolase is important for the balance of metabolites in the pentose-phosphate pathway.</text>
</comment>
<accession>A0A4V2PGS9</accession>
<dbReference type="Proteomes" id="UP000295707">
    <property type="component" value="Unassembled WGS sequence"/>
</dbReference>
<evidence type="ECO:0000256" key="10">
    <source>
        <dbReference type="ARBA" id="ARBA00048810"/>
    </source>
</evidence>
<comment type="catalytic activity">
    <reaction evidence="10 11">
        <text>D-sedoheptulose 7-phosphate + D-glyceraldehyde 3-phosphate = D-erythrose 4-phosphate + beta-D-fructose 6-phosphate</text>
        <dbReference type="Rhea" id="RHEA:17053"/>
        <dbReference type="ChEBI" id="CHEBI:16897"/>
        <dbReference type="ChEBI" id="CHEBI:57483"/>
        <dbReference type="ChEBI" id="CHEBI:57634"/>
        <dbReference type="ChEBI" id="CHEBI:59776"/>
        <dbReference type="EC" id="2.2.1.2"/>
    </reaction>
</comment>
<dbReference type="InterPro" id="IPR018225">
    <property type="entry name" value="Transaldolase_AS"/>
</dbReference>
<evidence type="ECO:0000313" key="14">
    <source>
        <dbReference type="Proteomes" id="UP000295707"/>
    </source>
</evidence>
<protein>
    <recommendedName>
        <fullName evidence="5 11">Transaldolase</fullName>
        <ecNumber evidence="5 11">2.2.1.2</ecNumber>
    </recommendedName>
</protein>
<dbReference type="PROSITE" id="PS00958">
    <property type="entry name" value="TRANSALDOLASE_2"/>
    <property type="match status" value="1"/>
</dbReference>
<dbReference type="CDD" id="cd00955">
    <property type="entry name" value="Transaldolase_like"/>
    <property type="match status" value="1"/>
</dbReference>
<keyword evidence="7 11" id="KW-0808">Transferase</keyword>
<comment type="similarity">
    <text evidence="4 11">Belongs to the transaldolase family. Type 2 subfamily.</text>
</comment>
<dbReference type="InterPro" id="IPR013785">
    <property type="entry name" value="Aldolase_TIM"/>
</dbReference>
<feature type="coiled-coil region" evidence="12">
    <location>
        <begin position="317"/>
        <end position="344"/>
    </location>
</feature>
<dbReference type="RefSeq" id="WP_132971838.1">
    <property type="nucleotide sequence ID" value="NZ_SMFX01000001.1"/>
</dbReference>
<dbReference type="OrthoDB" id="140919at2"/>
<dbReference type="Gene3D" id="3.20.20.70">
    <property type="entry name" value="Aldolase class I"/>
    <property type="match status" value="1"/>
</dbReference>
<reference evidence="13 14" key="1">
    <citation type="submission" date="2019-03" db="EMBL/GenBank/DDBJ databases">
        <title>Genomic Encyclopedia of Type Strains, Phase IV (KMG-IV): sequencing the most valuable type-strain genomes for metagenomic binning, comparative biology and taxonomic classification.</title>
        <authorList>
            <person name="Goeker M."/>
        </authorList>
    </citation>
    <scope>NUCLEOTIDE SEQUENCE [LARGE SCALE GENOMIC DNA]</scope>
    <source>
        <strain evidence="13 14">DSM 19610</strain>
    </source>
</reference>
<dbReference type="EMBL" id="SMFX01000001">
    <property type="protein sequence ID" value="TCK18006.1"/>
    <property type="molecule type" value="Genomic_DNA"/>
</dbReference>
<dbReference type="NCBIfam" id="TIGR00876">
    <property type="entry name" value="tal_mycobact"/>
    <property type="match status" value="1"/>
</dbReference>
<proteinExistence type="inferred from homology"/>
<dbReference type="InterPro" id="IPR001585">
    <property type="entry name" value="TAL/FSA"/>
</dbReference>
<dbReference type="GO" id="GO:0006098">
    <property type="term" value="P:pentose-phosphate shunt"/>
    <property type="evidence" value="ECO:0007669"/>
    <property type="project" value="UniProtKB-UniRule"/>
</dbReference>
<keyword evidence="14" id="KW-1185">Reference proteome</keyword>
<name>A0A4V2PGS9_9GAMM</name>
<sequence>MNPVRQLEEAGQSVWLDYIRRSLLANGGLKRLIEDDGVKGMTSNPAIFEKAIAGSDDYIEVIRELAEQEGSDAESVYKRIAVDDIRSAADILHPVYRASTGRDGYVSLEVSPRLAHDTAGTIQAARYLWRTVDRENLMIKVPATEAGMPAVETLLEEGINVNVTLLFSRKVHARVVEAYLRGLERLDKAGGDLSRVASVASLFVSRVDSAVDRLLDEKLETATSGEVTARLQALKGKTAVGNAKLAYQQYRALFSGERWEALVARGARSQRLLWASTGTKNPAYSDVLYIESLIGPETVNTVPPATLDAFRDHGSVRAQLEEHLEQAKADLATLEEEGISLDDVTDALLTEGLYKFVLAYEKLLDAVAHALQDARA</sequence>
<organism evidence="13 14">
    <name type="scientific">Thiogranum longum</name>
    <dbReference type="NCBI Taxonomy" id="1537524"/>
    <lineage>
        <taxon>Bacteria</taxon>
        <taxon>Pseudomonadati</taxon>
        <taxon>Pseudomonadota</taxon>
        <taxon>Gammaproteobacteria</taxon>
        <taxon>Chromatiales</taxon>
        <taxon>Ectothiorhodospiraceae</taxon>
        <taxon>Thiogranum</taxon>
    </lineage>
</organism>
<evidence type="ECO:0000256" key="5">
    <source>
        <dbReference type="ARBA" id="ARBA00013151"/>
    </source>
</evidence>
<comment type="pathway">
    <text evidence="3 11">Carbohydrate degradation; pentose phosphate pathway; D-glyceraldehyde 3-phosphate and beta-D-fructose 6-phosphate from D-ribose 5-phosphate and D-xylulose 5-phosphate (non-oxidative stage): step 2/3.</text>
</comment>
<dbReference type="PANTHER" id="PTHR10683">
    <property type="entry name" value="TRANSALDOLASE"/>
    <property type="match status" value="1"/>
</dbReference>
<evidence type="ECO:0000256" key="7">
    <source>
        <dbReference type="ARBA" id="ARBA00022679"/>
    </source>
</evidence>
<comment type="subcellular location">
    <subcellularLocation>
        <location evidence="2 11">Cytoplasm</location>
    </subcellularLocation>
</comment>
<evidence type="ECO:0000256" key="12">
    <source>
        <dbReference type="SAM" id="Coils"/>
    </source>
</evidence>
<dbReference type="Pfam" id="PF00923">
    <property type="entry name" value="TAL_FSA"/>
    <property type="match status" value="1"/>
</dbReference>
<dbReference type="SUPFAM" id="SSF51569">
    <property type="entry name" value="Aldolase"/>
    <property type="match status" value="1"/>
</dbReference>
<dbReference type="GO" id="GO:0005737">
    <property type="term" value="C:cytoplasm"/>
    <property type="evidence" value="ECO:0007669"/>
    <property type="project" value="UniProtKB-SubCell"/>
</dbReference>
<evidence type="ECO:0000256" key="1">
    <source>
        <dbReference type="ARBA" id="ARBA00003518"/>
    </source>
</evidence>
<keyword evidence="8 11" id="KW-0570">Pentose shunt</keyword>
<feature type="active site" description="Schiff-base intermediate with substrate" evidence="11">
    <location>
        <position position="140"/>
    </location>
</feature>
<keyword evidence="6 11" id="KW-0963">Cytoplasm</keyword>
<dbReference type="HAMAP" id="MF_00493">
    <property type="entry name" value="Transaldolase_2"/>
    <property type="match status" value="1"/>
</dbReference>
<comment type="caution">
    <text evidence="13">The sequence shown here is derived from an EMBL/GenBank/DDBJ whole genome shotgun (WGS) entry which is preliminary data.</text>
</comment>
<evidence type="ECO:0000256" key="8">
    <source>
        <dbReference type="ARBA" id="ARBA00023126"/>
    </source>
</evidence>